<reference evidence="1" key="1">
    <citation type="submission" date="2022-04" db="EMBL/GenBank/DDBJ databases">
        <authorList>
            <person name="Xu L."/>
            <person name="Lv Z."/>
        </authorList>
    </citation>
    <scope>NUCLEOTIDE SEQUENCE</scope>
    <source>
        <strain evidence="1">LV_2022a</strain>
    </source>
</reference>
<reference evidence="1" key="2">
    <citation type="journal article" date="2023" name="Infect Dis Poverty">
        <title>Chromosome-scale genome of the human blood fluke Schistosoma mekongi and its implications for public health.</title>
        <authorList>
            <person name="Zhou M."/>
            <person name="Xu L."/>
            <person name="Xu D."/>
            <person name="Chen W."/>
            <person name="Khan J."/>
            <person name="Hu Y."/>
            <person name="Huang H."/>
            <person name="Wei H."/>
            <person name="Zhang Y."/>
            <person name="Chusongsang P."/>
            <person name="Tanasarnprasert K."/>
            <person name="Hu X."/>
            <person name="Limpanont Y."/>
            <person name="Lv Z."/>
        </authorList>
    </citation>
    <scope>NUCLEOTIDE SEQUENCE</scope>
    <source>
        <strain evidence="1">LV_2022a</strain>
    </source>
</reference>
<protein>
    <submittedName>
        <fullName evidence="1">Uncharacterized protein</fullName>
    </submittedName>
</protein>
<dbReference type="EMBL" id="JALJAT010000002">
    <property type="protein sequence ID" value="KAK4473193.1"/>
    <property type="molecule type" value="Genomic_DNA"/>
</dbReference>
<evidence type="ECO:0000313" key="1">
    <source>
        <dbReference type="EMBL" id="KAK4473193.1"/>
    </source>
</evidence>
<comment type="caution">
    <text evidence="1">The sequence shown here is derived from an EMBL/GenBank/DDBJ whole genome shotgun (WGS) entry which is preliminary data.</text>
</comment>
<dbReference type="Proteomes" id="UP001292079">
    <property type="component" value="Unassembled WGS sequence"/>
</dbReference>
<organism evidence="1 2">
    <name type="scientific">Schistosoma mekongi</name>
    <name type="common">Parasitic worm</name>
    <dbReference type="NCBI Taxonomy" id="38744"/>
    <lineage>
        <taxon>Eukaryota</taxon>
        <taxon>Metazoa</taxon>
        <taxon>Spiralia</taxon>
        <taxon>Lophotrochozoa</taxon>
        <taxon>Platyhelminthes</taxon>
        <taxon>Trematoda</taxon>
        <taxon>Digenea</taxon>
        <taxon>Strigeidida</taxon>
        <taxon>Schistosomatoidea</taxon>
        <taxon>Schistosomatidae</taxon>
        <taxon>Schistosoma</taxon>
    </lineage>
</organism>
<gene>
    <name evidence="1" type="ORF">MN116_004370</name>
</gene>
<evidence type="ECO:0000313" key="2">
    <source>
        <dbReference type="Proteomes" id="UP001292079"/>
    </source>
</evidence>
<name>A0AAE1ZFV7_SCHME</name>
<proteinExistence type="predicted"/>
<keyword evidence="2" id="KW-1185">Reference proteome</keyword>
<sequence>MSRDTRRDLLLGIDNMITDLLSAIRLERRIYDDSFVKTEEPSETLNMNKEEERFFPSTSCKATQTVQIFPTASNIYDSPVDLRLNQEILSHQMCSLSKCAKPGITSSAHRSCCLSRAHRCEGDRNGRFTILCPSHTDSSSSCSCKLYLNKCCSTPMYNNIDLSQNGNITHSNRILSADTKNSHNERRMSSTSGCSSGCSACQRYSYRCMTPKYPSEFFPTKSDCSCSCRMHTLSRLS</sequence>
<accession>A0AAE1ZFV7</accession>
<dbReference type="AlphaFoldDB" id="A0AAE1ZFV7"/>